<dbReference type="PROSITE" id="PS50929">
    <property type="entry name" value="ABC_TM1F"/>
    <property type="match status" value="1"/>
</dbReference>
<evidence type="ECO:0000256" key="6">
    <source>
        <dbReference type="ARBA" id="ARBA00022840"/>
    </source>
</evidence>
<evidence type="ECO:0000313" key="13">
    <source>
        <dbReference type="EMBL" id="TCZ54220.1"/>
    </source>
</evidence>
<keyword evidence="4 9" id="KW-0812">Transmembrane</keyword>
<keyword evidence="2" id="KW-0813">Transport</keyword>
<evidence type="ECO:0000256" key="4">
    <source>
        <dbReference type="ARBA" id="ARBA00022692"/>
    </source>
</evidence>
<dbReference type="SUPFAM" id="SSF90123">
    <property type="entry name" value="ABC transporter transmembrane region"/>
    <property type="match status" value="1"/>
</dbReference>
<gene>
    <name evidence="13" type="ORF">EXY23_23580</name>
</gene>
<dbReference type="PROSITE" id="PS00211">
    <property type="entry name" value="ABC_TRANSPORTER_1"/>
    <property type="match status" value="1"/>
</dbReference>
<comment type="subcellular location">
    <subcellularLocation>
        <location evidence="1">Cell membrane</location>
        <topology evidence="1">Multi-pass membrane protein</topology>
    </subcellularLocation>
</comment>
<dbReference type="Gene3D" id="3.40.50.300">
    <property type="entry name" value="P-loop containing nucleotide triphosphate hydrolases"/>
    <property type="match status" value="1"/>
</dbReference>
<dbReference type="PROSITE" id="PS50893">
    <property type="entry name" value="ABC_TRANSPORTER_2"/>
    <property type="match status" value="1"/>
</dbReference>
<evidence type="ECO:0000259" key="11">
    <source>
        <dbReference type="PROSITE" id="PS50929"/>
    </source>
</evidence>
<dbReference type="PROSITE" id="PS50990">
    <property type="entry name" value="PEPTIDASE_C39"/>
    <property type="match status" value="1"/>
</dbReference>
<proteinExistence type="predicted"/>
<dbReference type="GO" id="GO:0008233">
    <property type="term" value="F:peptidase activity"/>
    <property type="evidence" value="ECO:0007669"/>
    <property type="project" value="InterPro"/>
</dbReference>
<feature type="transmembrane region" description="Helical" evidence="9">
    <location>
        <begin position="301"/>
        <end position="320"/>
    </location>
</feature>
<keyword evidence="7 9" id="KW-1133">Transmembrane helix</keyword>
<dbReference type="AlphaFoldDB" id="A0A4R4D627"/>
<dbReference type="InterPro" id="IPR036640">
    <property type="entry name" value="ABC1_TM_sf"/>
</dbReference>
<evidence type="ECO:0000256" key="8">
    <source>
        <dbReference type="ARBA" id="ARBA00023136"/>
    </source>
</evidence>
<dbReference type="OrthoDB" id="5288404at2"/>
<dbReference type="Gene3D" id="3.90.70.10">
    <property type="entry name" value="Cysteine proteinases"/>
    <property type="match status" value="1"/>
</dbReference>
<dbReference type="FunFam" id="3.40.50.300:FF:000299">
    <property type="entry name" value="ABC transporter ATP-binding protein/permease"/>
    <property type="match status" value="1"/>
</dbReference>
<sequence>MTDEMTDAARRARRLAAVAQAARQHGVEMDTATGLRCAPEAVPSTAALADWARGQGLWARGVRLSFRQLARARREAPIVLLLADGGAALAVAADPARGLAWLRDPEAPGEEPVAVDELRLSHAWTGEALLLRRAREAPAEEQPFDLGWVMRLVLGERRMLRDIALASLALSLLAVVPALLTSTILDRVIARHAWSTLELVAALLVITVGIEALLGHARRELLQVLSTRVDAKLNLHVFDRLLALPLGYFERHPAGEVNHQVAQIFKVRAFLTGRLMTTALDAATLLVLLPLLLLLQPLLTGVVVLCAGLIALATAAFLPAMRRAQGRVIQAEMAKHALMVETVHGIRAIKSLALEGTRREAWDARVAAAGHAQLAAGRLGSWPVTVTLPLERFIDRGVLALAAGLVLAGSAEIQVGALVAFTMLSGRLAAPLLGLARLTGDLEEARMAVRHVAEVLNNPTETQAMQGGLRPAIQGEIAFEAVTFTYPGARRPALDGISFRVPAGAMLGLVGRSGSGKSTVTRLLQGIDREYAGAVRIDGTDAKEINLGHLRRNLGIVLQDNILLRGTVRDNILAGRPGLTAEDAARAARLAGAEEFIERLPRGFETLIEEGSANLSGGQRQRLAIARAIAGEPRVLILDEATSALDPESEAVVNANLARLAEGRTMVIVSHRLSSLVGCDLIAVLDQGRLVDIAPHALLLERCEIYRQLWMQQNRHIMQEAGSRTLAAE</sequence>
<dbReference type="GO" id="GO:0034040">
    <property type="term" value="F:ATPase-coupled lipid transmembrane transporter activity"/>
    <property type="evidence" value="ECO:0007669"/>
    <property type="project" value="TreeGrafter"/>
</dbReference>
<evidence type="ECO:0000313" key="14">
    <source>
        <dbReference type="Proteomes" id="UP000295023"/>
    </source>
</evidence>
<dbReference type="InterPro" id="IPR027417">
    <property type="entry name" value="P-loop_NTPase"/>
</dbReference>
<feature type="domain" description="ABC transmembrane type-1" evidence="11">
    <location>
        <begin position="163"/>
        <end position="444"/>
    </location>
</feature>
<keyword evidence="14" id="KW-1185">Reference proteome</keyword>
<feature type="transmembrane region" description="Helical" evidence="9">
    <location>
        <begin position="192"/>
        <end position="214"/>
    </location>
</feature>
<keyword evidence="6" id="KW-0067">ATP-binding</keyword>
<dbReference type="GO" id="GO:0006508">
    <property type="term" value="P:proteolysis"/>
    <property type="evidence" value="ECO:0007669"/>
    <property type="project" value="InterPro"/>
</dbReference>
<accession>A0A4R4D627</accession>
<comment type="caution">
    <text evidence="13">The sequence shown here is derived from an EMBL/GenBank/DDBJ whole genome shotgun (WGS) entry which is preliminary data.</text>
</comment>
<feature type="domain" description="ABC transporter" evidence="10">
    <location>
        <begin position="477"/>
        <end position="712"/>
    </location>
</feature>
<dbReference type="PANTHER" id="PTHR24221:SF647">
    <property type="entry name" value="BLL6336 PROTEIN"/>
    <property type="match status" value="1"/>
</dbReference>
<dbReference type="Proteomes" id="UP000295023">
    <property type="component" value="Unassembled WGS sequence"/>
</dbReference>
<dbReference type="GO" id="GO:0140359">
    <property type="term" value="F:ABC-type transporter activity"/>
    <property type="evidence" value="ECO:0007669"/>
    <property type="project" value="InterPro"/>
</dbReference>
<feature type="transmembrane region" description="Helical" evidence="9">
    <location>
        <begin position="160"/>
        <end position="180"/>
    </location>
</feature>
<dbReference type="GO" id="GO:0005886">
    <property type="term" value="C:plasma membrane"/>
    <property type="evidence" value="ECO:0007669"/>
    <property type="project" value="UniProtKB-SubCell"/>
</dbReference>
<keyword evidence="8 9" id="KW-0472">Membrane</keyword>
<dbReference type="InterPro" id="IPR011527">
    <property type="entry name" value="ABC1_TM_dom"/>
</dbReference>
<dbReference type="PANTHER" id="PTHR24221">
    <property type="entry name" value="ATP-BINDING CASSETTE SUB-FAMILY B"/>
    <property type="match status" value="1"/>
</dbReference>
<dbReference type="Pfam" id="PF00664">
    <property type="entry name" value="ABC_membrane"/>
    <property type="match status" value="1"/>
</dbReference>
<dbReference type="InterPro" id="IPR039421">
    <property type="entry name" value="Type_1_exporter"/>
</dbReference>
<name>A0A4R4D627_9PROT</name>
<dbReference type="RefSeq" id="WP_132295721.1">
    <property type="nucleotide sequence ID" value="NZ_SKBM01000034.1"/>
</dbReference>
<dbReference type="InterPro" id="IPR003593">
    <property type="entry name" value="AAA+_ATPase"/>
</dbReference>
<evidence type="ECO:0000256" key="7">
    <source>
        <dbReference type="ARBA" id="ARBA00022989"/>
    </source>
</evidence>
<dbReference type="InterPro" id="IPR017871">
    <property type="entry name" value="ABC_transporter-like_CS"/>
</dbReference>
<evidence type="ECO:0000256" key="1">
    <source>
        <dbReference type="ARBA" id="ARBA00004651"/>
    </source>
</evidence>
<evidence type="ECO:0000259" key="10">
    <source>
        <dbReference type="PROSITE" id="PS50893"/>
    </source>
</evidence>
<dbReference type="Gene3D" id="1.20.1560.10">
    <property type="entry name" value="ABC transporter type 1, transmembrane domain"/>
    <property type="match status" value="1"/>
</dbReference>
<dbReference type="EMBL" id="SKBM01000034">
    <property type="protein sequence ID" value="TCZ54220.1"/>
    <property type="molecule type" value="Genomic_DNA"/>
</dbReference>
<dbReference type="GO" id="GO:0016887">
    <property type="term" value="F:ATP hydrolysis activity"/>
    <property type="evidence" value="ECO:0007669"/>
    <property type="project" value="InterPro"/>
</dbReference>
<dbReference type="SUPFAM" id="SSF52540">
    <property type="entry name" value="P-loop containing nucleoside triphosphate hydrolases"/>
    <property type="match status" value="1"/>
</dbReference>
<feature type="transmembrane region" description="Helical" evidence="9">
    <location>
        <begin position="398"/>
        <end position="424"/>
    </location>
</feature>
<evidence type="ECO:0000256" key="5">
    <source>
        <dbReference type="ARBA" id="ARBA00022741"/>
    </source>
</evidence>
<keyword evidence="3" id="KW-1003">Cell membrane</keyword>
<dbReference type="SMART" id="SM00382">
    <property type="entry name" value="AAA"/>
    <property type="match status" value="1"/>
</dbReference>
<protein>
    <submittedName>
        <fullName evidence="13">Peptidase domain-containing ABC transporter</fullName>
    </submittedName>
</protein>
<evidence type="ECO:0000259" key="12">
    <source>
        <dbReference type="PROSITE" id="PS50990"/>
    </source>
</evidence>
<organism evidence="13 14">
    <name type="scientific">Roseicella aquatilis</name>
    <dbReference type="NCBI Taxonomy" id="2527868"/>
    <lineage>
        <taxon>Bacteria</taxon>
        <taxon>Pseudomonadati</taxon>
        <taxon>Pseudomonadota</taxon>
        <taxon>Alphaproteobacteria</taxon>
        <taxon>Acetobacterales</taxon>
        <taxon>Roseomonadaceae</taxon>
        <taxon>Roseicella</taxon>
    </lineage>
</organism>
<feature type="transmembrane region" description="Helical" evidence="9">
    <location>
        <begin position="275"/>
        <end position="295"/>
    </location>
</feature>
<dbReference type="Pfam" id="PF00005">
    <property type="entry name" value="ABC_tran"/>
    <property type="match status" value="1"/>
</dbReference>
<dbReference type="InterPro" id="IPR005074">
    <property type="entry name" value="Peptidase_C39"/>
</dbReference>
<evidence type="ECO:0000256" key="2">
    <source>
        <dbReference type="ARBA" id="ARBA00022448"/>
    </source>
</evidence>
<dbReference type="GO" id="GO:0005524">
    <property type="term" value="F:ATP binding"/>
    <property type="evidence" value="ECO:0007669"/>
    <property type="project" value="UniProtKB-KW"/>
</dbReference>
<dbReference type="InterPro" id="IPR003439">
    <property type="entry name" value="ABC_transporter-like_ATP-bd"/>
</dbReference>
<reference evidence="13 14" key="1">
    <citation type="submission" date="2019-03" db="EMBL/GenBank/DDBJ databases">
        <title>Paracraurococcus aquatilis NE82 genome sequence.</title>
        <authorList>
            <person name="Zhao Y."/>
            <person name="Du Z."/>
        </authorList>
    </citation>
    <scope>NUCLEOTIDE SEQUENCE [LARGE SCALE GENOMIC DNA]</scope>
    <source>
        <strain evidence="13 14">NE82</strain>
    </source>
</reference>
<evidence type="ECO:0000256" key="9">
    <source>
        <dbReference type="SAM" id="Phobius"/>
    </source>
</evidence>
<evidence type="ECO:0000256" key="3">
    <source>
        <dbReference type="ARBA" id="ARBA00022475"/>
    </source>
</evidence>
<keyword evidence="5" id="KW-0547">Nucleotide-binding</keyword>
<feature type="domain" description="Peptidase C39" evidence="12">
    <location>
        <begin position="11"/>
        <end position="131"/>
    </location>
</feature>